<feature type="compositionally biased region" description="Basic residues" evidence="1">
    <location>
        <begin position="217"/>
        <end position="228"/>
    </location>
</feature>
<protein>
    <submittedName>
        <fullName evidence="2">Uncharacterized protein</fullName>
    </submittedName>
</protein>
<accession>A0ABQ5H7Y3</accession>
<evidence type="ECO:0000313" key="2">
    <source>
        <dbReference type="EMBL" id="GJT83666.1"/>
    </source>
</evidence>
<organism evidence="2 3">
    <name type="scientific">Tanacetum coccineum</name>
    <dbReference type="NCBI Taxonomy" id="301880"/>
    <lineage>
        <taxon>Eukaryota</taxon>
        <taxon>Viridiplantae</taxon>
        <taxon>Streptophyta</taxon>
        <taxon>Embryophyta</taxon>
        <taxon>Tracheophyta</taxon>
        <taxon>Spermatophyta</taxon>
        <taxon>Magnoliopsida</taxon>
        <taxon>eudicotyledons</taxon>
        <taxon>Gunneridae</taxon>
        <taxon>Pentapetalae</taxon>
        <taxon>asterids</taxon>
        <taxon>campanulids</taxon>
        <taxon>Asterales</taxon>
        <taxon>Asteraceae</taxon>
        <taxon>Asteroideae</taxon>
        <taxon>Anthemideae</taxon>
        <taxon>Anthemidinae</taxon>
        <taxon>Tanacetum</taxon>
    </lineage>
</organism>
<reference evidence="2" key="1">
    <citation type="journal article" date="2022" name="Int. J. Mol. Sci.">
        <title>Draft Genome of Tanacetum Coccineum: Genomic Comparison of Closely Related Tanacetum-Family Plants.</title>
        <authorList>
            <person name="Yamashiro T."/>
            <person name="Shiraishi A."/>
            <person name="Nakayama K."/>
            <person name="Satake H."/>
        </authorList>
    </citation>
    <scope>NUCLEOTIDE SEQUENCE</scope>
</reference>
<evidence type="ECO:0000313" key="3">
    <source>
        <dbReference type="Proteomes" id="UP001151760"/>
    </source>
</evidence>
<keyword evidence="3" id="KW-1185">Reference proteome</keyword>
<feature type="compositionally biased region" description="Basic and acidic residues" evidence="1">
    <location>
        <begin position="80"/>
        <end position="90"/>
    </location>
</feature>
<dbReference type="EMBL" id="BQNB010019282">
    <property type="protein sequence ID" value="GJT83666.1"/>
    <property type="molecule type" value="Genomic_DNA"/>
</dbReference>
<reference evidence="2" key="2">
    <citation type="submission" date="2022-01" db="EMBL/GenBank/DDBJ databases">
        <authorList>
            <person name="Yamashiro T."/>
            <person name="Shiraishi A."/>
            <person name="Satake H."/>
            <person name="Nakayama K."/>
        </authorList>
    </citation>
    <scope>NUCLEOTIDE SEQUENCE</scope>
</reference>
<proteinExistence type="predicted"/>
<name>A0ABQ5H7Y3_9ASTR</name>
<feature type="region of interest" description="Disordered" evidence="1">
    <location>
        <begin position="64"/>
        <end position="92"/>
    </location>
</feature>
<dbReference type="Proteomes" id="UP001151760">
    <property type="component" value="Unassembled WGS sequence"/>
</dbReference>
<comment type="caution">
    <text evidence="2">The sequence shown here is derived from an EMBL/GenBank/DDBJ whole genome shotgun (WGS) entry which is preliminary data.</text>
</comment>
<gene>
    <name evidence="2" type="ORF">Tco_1058008</name>
</gene>
<evidence type="ECO:0000256" key="1">
    <source>
        <dbReference type="SAM" id="MobiDB-lite"/>
    </source>
</evidence>
<sequence length="267" mass="30001">MAMILQVAKKHGMVASQVVKPRRSGELASPPYPMLLMTSCGYAANLAKKKAIVSLPSNKKLDVRRESRSSKTTLTKASKRTREFAGEERNGSLQSKEQIEAKLLSKYEATMRRERAMSYSFSHQGFMLMLYVQDVLHPNSLKFVFKAATMEENSEKQKLALHGSHKSAMRLELLHDANKIEKAKSEGQSLLGPIENGSAEKEFGPKKRLSFPGPPARPRRHSVPRRIQRSSRVKRSLLIGLWATNQGAERIEASLMAQSSEYTYIQV</sequence>
<feature type="region of interest" description="Disordered" evidence="1">
    <location>
        <begin position="186"/>
        <end position="228"/>
    </location>
</feature>